<feature type="compositionally biased region" description="Polar residues" evidence="1">
    <location>
        <begin position="93"/>
        <end position="108"/>
    </location>
</feature>
<dbReference type="EMBL" id="JAUSWA010000035">
    <property type="protein sequence ID" value="MDQ0496360.1"/>
    <property type="molecule type" value="Genomic_DNA"/>
</dbReference>
<organism evidence="2 3">
    <name type="scientific">Paenibacillus brasilensis</name>
    <dbReference type="NCBI Taxonomy" id="128574"/>
    <lineage>
        <taxon>Bacteria</taxon>
        <taxon>Bacillati</taxon>
        <taxon>Bacillota</taxon>
        <taxon>Bacilli</taxon>
        <taxon>Bacillales</taxon>
        <taxon>Paenibacillaceae</taxon>
        <taxon>Paenibacillus</taxon>
    </lineage>
</organism>
<sequence length="108" mass="11742">MELIKKTTYFYFHAKNAIDRILVGDLVLINMAESINAENVIVLTLPDLTLQRTNGVAQGDIIGVVVGIAVNSIDAHNNAHKTPTNKTDHTEPSRNNIYNIGSKSVLSG</sequence>
<evidence type="ECO:0000313" key="2">
    <source>
        <dbReference type="EMBL" id="MDQ0496360.1"/>
    </source>
</evidence>
<evidence type="ECO:0000256" key="1">
    <source>
        <dbReference type="SAM" id="MobiDB-lite"/>
    </source>
</evidence>
<gene>
    <name evidence="2" type="ORF">QOZ95_004550</name>
</gene>
<accession>A0ABU0L508</accession>
<feature type="region of interest" description="Disordered" evidence="1">
    <location>
        <begin position="77"/>
        <end position="108"/>
    </location>
</feature>
<proteinExistence type="predicted"/>
<dbReference type="RefSeq" id="WP_152381844.1">
    <property type="nucleotide sequence ID" value="NZ_CP045298.1"/>
</dbReference>
<evidence type="ECO:0000313" key="3">
    <source>
        <dbReference type="Proteomes" id="UP001242811"/>
    </source>
</evidence>
<comment type="caution">
    <text evidence="2">The sequence shown here is derived from an EMBL/GenBank/DDBJ whole genome shotgun (WGS) entry which is preliminary data.</text>
</comment>
<reference evidence="2 3" key="1">
    <citation type="submission" date="2023-07" db="EMBL/GenBank/DDBJ databases">
        <title>Genomic Encyclopedia of Type Strains, Phase IV (KMG-IV): sequencing the most valuable type-strain genomes for metagenomic binning, comparative biology and taxonomic classification.</title>
        <authorList>
            <person name="Goeker M."/>
        </authorList>
    </citation>
    <scope>NUCLEOTIDE SEQUENCE [LARGE SCALE GENOMIC DNA]</scope>
    <source>
        <strain evidence="2 3">DSM 14914</strain>
    </source>
</reference>
<keyword evidence="3" id="KW-1185">Reference proteome</keyword>
<name>A0ABU0L508_9BACL</name>
<dbReference type="Proteomes" id="UP001242811">
    <property type="component" value="Unassembled WGS sequence"/>
</dbReference>
<protein>
    <submittedName>
        <fullName evidence="2">Uncharacterized protein</fullName>
    </submittedName>
</protein>